<keyword evidence="3" id="KW-0676">Redox-active center</keyword>
<organism evidence="5 6">
    <name type="scientific">Halalkalibacter kiskunsagensis</name>
    <dbReference type="NCBI Taxonomy" id="1548599"/>
    <lineage>
        <taxon>Bacteria</taxon>
        <taxon>Bacillati</taxon>
        <taxon>Bacillota</taxon>
        <taxon>Bacilli</taxon>
        <taxon>Bacillales</taxon>
        <taxon>Bacillaceae</taxon>
        <taxon>Halalkalibacter</taxon>
    </lineage>
</organism>
<dbReference type="Proteomes" id="UP001589838">
    <property type="component" value="Unassembled WGS sequence"/>
</dbReference>
<protein>
    <submittedName>
        <fullName evidence="5">Thioredoxin family protein</fullName>
    </submittedName>
</protein>
<accession>A0ABV6K7X1</accession>
<dbReference type="EMBL" id="JBHLUX010000005">
    <property type="protein sequence ID" value="MFC0469403.1"/>
    <property type="molecule type" value="Genomic_DNA"/>
</dbReference>
<evidence type="ECO:0000313" key="5">
    <source>
        <dbReference type="EMBL" id="MFC0469403.1"/>
    </source>
</evidence>
<comment type="similarity">
    <text evidence="1">Belongs to the thioredoxin family.</text>
</comment>
<dbReference type="PANTHER" id="PTHR45663:SF11">
    <property type="entry name" value="GEO12009P1"/>
    <property type="match status" value="1"/>
</dbReference>
<dbReference type="PROSITE" id="PS51352">
    <property type="entry name" value="THIOREDOXIN_2"/>
    <property type="match status" value="1"/>
</dbReference>
<dbReference type="PANTHER" id="PTHR45663">
    <property type="entry name" value="GEO12009P1"/>
    <property type="match status" value="1"/>
</dbReference>
<keyword evidence="6" id="KW-1185">Reference proteome</keyword>
<evidence type="ECO:0000313" key="6">
    <source>
        <dbReference type="Proteomes" id="UP001589838"/>
    </source>
</evidence>
<gene>
    <name evidence="5" type="ORF">ACFFHM_02320</name>
</gene>
<reference evidence="5 6" key="1">
    <citation type="submission" date="2024-09" db="EMBL/GenBank/DDBJ databases">
        <authorList>
            <person name="Sun Q."/>
            <person name="Mori K."/>
        </authorList>
    </citation>
    <scope>NUCLEOTIDE SEQUENCE [LARGE SCALE GENOMIC DNA]</scope>
    <source>
        <strain evidence="5 6">NCAIM B.02610</strain>
    </source>
</reference>
<feature type="domain" description="Thioredoxin" evidence="4">
    <location>
        <begin position="34"/>
        <end position="155"/>
    </location>
</feature>
<evidence type="ECO:0000259" key="4">
    <source>
        <dbReference type="PROSITE" id="PS51352"/>
    </source>
</evidence>
<evidence type="ECO:0000256" key="1">
    <source>
        <dbReference type="ARBA" id="ARBA00008987"/>
    </source>
</evidence>
<proteinExistence type="inferred from homology"/>
<dbReference type="RefSeq" id="WP_335959441.1">
    <property type="nucleotide sequence ID" value="NZ_JAXBLX010000005.1"/>
</dbReference>
<keyword evidence="2" id="KW-1015">Disulfide bond</keyword>
<name>A0ABV6K7X1_9BACI</name>
<dbReference type="InterPro" id="IPR036249">
    <property type="entry name" value="Thioredoxin-like_sf"/>
</dbReference>
<dbReference type="Gene3D" id="3.40.30.10">
    <property type="entry name" value="Glutaredoxin"/>
    <property type="match status" value="1"/>
</dbReference>
<evidence type="ECO:0000256" key="3">
    <source>
        <dbReference type="ARBA" id="ARBA00023284"/>
    </source>
</evidence>
<dbReference type="InterPro" id="IPR013766">
    <property type="entry name" value="Thioredoxin_domain"/>
</dbReference>
<dbReference type="Pfam" id="PF00085">
    <property type="entry name" value="Thioredoxin"/>
    <property type="match status" value="1"/>
</dbReference>
<sequence>MKKIIIFGGIVVLIFVALAVVSNLQQTKKAEGNPFGKDKLHPATIELINDPNYQNVILPEELDEKLTNEEATTVYFYASDCAFCKEATPRVVPLAEELKINLVQYNLREFEEGWNKYGLNSTPTIVHFEDGAEVERIEGAVTNAEFEQFFNEYVITN</sequence>
<dbReference type="CDD" id="cd02947">
    <property type="entry name" value="TRX_family"/>
    <property type="match status" value="1"/>
</dbReference>
<comment type="caution">
    <text evidence="5">The sequence shown here is derived from an EMBL/GenBank/DDBJ whole genome shotgun (WGS) entry which is preliminary data.</text>
</comment>
<evidence type="ECO:0000256" key="2">
    <source>
        <dbReference type="ARBA" id="ARBA00023157"/>
    </source>
</evidence>
<dbReference type="SUPFAM" id="SSF52833">
    <property type="entry name" value="Thioredoxin-like"/>
    <property type="match status" value="1"/>
</dbReference>